<keyword evidence="1" id="KW-0472">Membrane</keyword>
<comment type="caution">
    <text evidence="2">The sequence shown here is derived from an EMBL/GenBank/DDBJ whole genome shotgun (WGS) entry which is preliminary data.</text>
</comment>
<evidence type="ECO:0000256" key="1">
    <source>
        <dbReference type="SAM" id="Phobius"/>
    </source>
</evidence>
<dbReference type="EMBL" id="SACJ01000002">
    <property type="protein sequence ID" value="RVT78651.1"/>
    <property type="molecule type" value="Genomic_DNA"/>
</dbReference>
<organism evidence="2 3">
    <name type="scientific">Flavobacterium sufflavum</name>
    <dbReference type="NCBI Taxonomy" id="1921138"/>
    <lineage>
        <taxon>Bacteria</taxon>
        <taxon>Pseudomonadati</taxon>
        <taxon>Bacteroidota</taxon>
        <taxon>Flavobacteriia</taxon>
        <taxon>Flavobacteriales</taxon>
        <taxon>Flavobacteriaceae</taxon>
        <taxon>Flavobacterium</taxon>
    </lineage>
</organism>
<feature type="transmembrane region" description="Helical" evidence="1">
    <location>
        <begin position="41"/>
        <end position="58"/>
    </location>
</feature>
<evidence type="ECO:0000313" key="2">
    <source>
        <dbReference type="EMBL" id="RVT78651.1"/>
    </source>
</evidence>
<dbReference type="Proteomes" id="UP000285211">
    <property type="component" value="Unassembled WGS sequence"/>
</dbReference>
<dbReference type="RefSeq" id="WP_128193852.1">
    <property type="nucleotide sequence ID" value="NZ_SACJ01000002.1"/>
</dbReference>
<sequence length="123" mass="14200">MSDIRIIDLIDLASEDIEDAEEKVQKAFDWYYDKTTMTIKGTIGAAVSIIVALSISYFKQEFKVNLQEIIIAFCFSLATASYGFYKMYELNLITREYISAIKLLSDLKKIRPFLSLYRSILNQ</sequence>
<gene>
    <name evidence="2" type="ORF">EOD40_05300</name>
</gene>
<feature type="transmembrane region" description="Helical" evidence="1">
    <location>
        <begin position="64"/>
        <end position="85"/>
    </location>
</feature>
<reference evidence="2 3" key="1">
    <citation type="submission" date="2019-01" db="EMBL/GenBank/DDBJ databases">
        <authorList>
            <person name="Chen W.-M."/>
        </authorList>
    </citation>
    <scope>NUCLEOTIDE SEQUENCE [LARGE SCALE GENOMIC DNA]</scope>
    <source>
        <strain evidence="2 3">BBQ-12</strain>
    </source>
</reference>
<dbReference type="AlphaFoldDB" id="A0A3S2WGC6"/>
<dbReference type="OrthoDB" id="9840639at2"/>
<proteinExistence type="predicted"/>
<name>A0A3S2WGC6_9FLAO</name>
<accession>A0A3S2WGC6</accession>
<keyword evidence="1" id="KW-1133">Transmembrane helix</keyword>
<keyword evidence="1" id="KW-0812">Transmembrane</keyword>
<keyword evidence="3" id="KW-1185">Reference proteome</keyword>
<evidence type="ECO:0000313" key="3">
    <source>
        <dbReference type="Proteomes" id="UP000285211"/>
    </source>
</evidence>
<protein>
    <submittedName>
        <fullName evidence="2">Uncharacterized protein</fullName>
    </submittedName>
</protein>